<reference evidence="2" key="1">
    <citation type="submission" date="2021-12" db="EMBL/GenBank/DDBJ databases">
        <title>Comparative genomics, transcriptomics and evolutionary studies reveal genomic signatures of adaptation to plant cell wall in hemibiotrophic fungi.</title>
        <authorList>
            <consortium name="DOE Joint Genome Institute"/>
            <person name="Baroncelli R."/>
            <person name="Diaz J.F."/>
            <person name="Benocci T."/>
            <person name="Peng M."/>
            <person name="Battaglia E."/>
            <person name="Haridas S."/>
            <person name="Andreopoulos W."/>
            <person name="Labutti K."/>
            <person name="Pangilinan J."/>
            <person name="Floch G.L."/>
            <person name="Makela M.R."/>
            <person name="Henrissat B."/>
            <person name="Grigoriev I.V."/>
            <person name="Crouch J.A."/>
            <person name="De Vries R.P."/>
            <person name="Sukno S.A."/>
            <person name="Thon M.R."/>
        </authorList>
    </citation>
    <scope>NUCLEOTIDE SEQUENCE</scope>
    <source>
        <strain evidence="2">CBS 112980</strain>
    </source>
</reference>
<feature type="compositionally biased region" description="Pro residues" evidence="1">
    <location>
        <begin position="98"/>
        <end position="108"/>
    </location>
</feature>
<feature type="compositionally biased region" description="Polar residues" evidence="1">
    <location>
        <begin position="12"/>
        <end position="33"/>
    </location>
</feature>
<dbReference type="RefSeq" id="XP_060361912.1">
    <property type="nucleotide sequence ID" value="XM_060515622.1"/>
</dbReference>
<evidence type="ECO:0000313" key="2">
    <source>
        <dbReference type="EMBL" id="KAK1720401.1"/>
    </source>
</evidence>
<dbReference type="GeneID" id="85399520"/>
<sequence>MSPVTATAHAMPSTSSASLVSPQQNVGQITTHTDGPVNAATAAQTSTREGKARRVEARPPARPPSNLRRPRKQARHANASQGPNRPLLANPASFNQPQPTPSATPHPSPISINNSRLQGGPIVDYQIESFLPLVSCTSFRDKVGRPFPECHPNSTPQNGQVVYPRAGWVAFHLHSLHRVQLARTHSAPHENLHDLVFIRYQQVAAVVSPYEVPTTTAGLFGLDAPDSTSCNPSKDCCVGIYIGLPSSSSHTSHTRYTSTTCMGALIPNIRHFVPSTMTRAGFWAFEMASTAQLGRSSHCAPPGWYHVDPVPLPPANPSMAPTMIPKYLSIPVLAAHRSLIPMHVRFASQPLLFVSTSDPHSLR</sequence>
<keyword evidence="3" id="KW-1185">Reference proteome</keyword>
<dbReference type="EMBL" id="JAHMHS010000089">
    <property type="protein sequence ID" value="KAK1720401.1"/>
    <property type="molecule type" value="Genomic_DNA"/>
</dbReference>
<gene>
    <name evidence="2" type="ORF">BDZ83DRAFT_784998</name>
</gene>
<dbReference type="Proteomes" id="UP001244207">
    <property type="component" value="Unassembled WGS sequence"/>
</dbReference>
<name>A0AAD8XC76_GLOAC</name>
<proteinExistence type="predicted"/>
<dbReference type="AlphaFoldDB" id="A0AAD8XC76"/>
<accession>A0AAD8XC76</accession>
<evidence type="ECO:0000313" key="3">
    <source>
        <dbReference type="Proteomes" id="UP001244207"/>
    </source>
</evidence>
<evidence type="ECO:0000256" key="1">
    <source>
        <dbReference type="SAM" id="MobiDB-lite"/>
    </source>
</evidence>
<feature type="region of interest" description="Disordered" evidence="1">
    <location>
        <begin position="1"/>
        <end position="115"/>
    </location>
</feature>
<organism evidence="2 3">
    <name type="scientific">Glomerella acutata</name>
    <name type="common">Colletotrichum acutatum</name>
    <dbReference type="NCBI Taxonomy" id="27357"/>
    <lineage>
        <taxon>Eukaryota</taxon>
        <taxon>Fungi</taxon>
        <taxon>Dikarya</taxon>
        <taxon>Ascomycota</taxon>
        <taxon>Pezizomycotina</taxon>
        <taxon>Sordariomycetes</taxon>
        <taxon>Hypocreomycetidae</taxon>
        <taxon>Glomerellales</taxon>
        <taxon>Glomerellaceae</taxon>
        <taxon>Colletotrichum</taxon>
        <taxon>Colletotrichum acutatum species complex</taxon>
    </lineage>
</organism>
<protein>
    <submittedName>
        <fullName evidence="2">Uncharacterized protein</fullName>
    </submittedName>
</protein>
<comment type="caution">
    <text evidence="2">The sequence shown here is derived from an EMBL/GenBank/DDBJ whole genome shotgun (WGS) entry which is preliminary data.</text>
</comment>
<feature type="compositionally biased region" description="Basic and acidic residues" evidence="1">
    <location>
        <begin position="48"/>
        <end position="59"/>
    </location>
</feature>